<keyword evidence="5" id="KW-1133">Transmembrane helix</keyword>
<dbReference type="PROSITE" id="PS50192">
    <property type="entry name" value="T_SNARE"/>
    <property type="match status" value="1"/>
</dbReference>
<keyword evidence="5" id="KW-0812">Transmembrane</keyword>
<accession>A0A8D8YHF6</accession>
<dbReference type="GO" id="GO:0048278">
    <property type="term" value="P:vesicle docking"/>
    <property type="evidence" value="ECO:0007669"/>
    <property type="project" value="TreeGrafter"/>
</dbReference>
<comment type="subcellular location">
    <subcellularLocation>
        <location evidence="1">Membrane</location>
    </subcellularLocation>
</comment>
<feature type="domain" description="T-SNARE coiled-coil homology" evidence="6">
    <location>
        <begin position="32"/>
        <end position="94"/>
    </location>
</feature>
<reference evidence="7" key="1">
    <citation type="submission" date="2021-05" db="EMBL/GenBank/DDBJ databases">
        <authorList>
            <person name="Alioto T."/>
            <person name="Alioto T."/>
            <person name="Gomez Garrido J."/>
        </authorList>
    </citation>
    <scope>NUCLEOTIDE SEQUENCE</scope>
</reference>
<dbReference type="GO" id="GO:0005484">
    <property type="term" value="F:SNAP receptor activity"/>
    <property type="evidence" value="ECO:0007669"/>
    <property type="project" value="TreeGrafter"/>
</dbReference>
<keyword evidence="2" id="KW-0813">Transport</keyword>
<dbReference type="SUPFAM" id="SSF58038">
    <property type="entry name" value="SNARE fusion complex"/>
    <property type="match status" value="1"/>
</dbReference>
<evidence type="ECO:0000256" key="3">
    <source>
        <dbReference type="ARBA" id="ARBA00023054"/>
    </source>
</evidence>
<evidence type="ECO:0000256" key="5">
    <source>
        <dbReference type="SAM" id="Phobius"/>
    </source>
</evidence>
<dbReference type="GO" id="GO:0000149">
    <property type="term" value="F:SNARE binding"/>
    <property type="evidence" value="ECO:0007669"/>
    <property type="project" value="TreeGrafter"/>
</dbReference>
<feature type="transmembrane region" description="Helical" evidence="5">
    <location>
        <begin position="102"/>
        <end position="119"/>
    </location>
</feature>
<keyword evidence="4 5" id="KW-0472">Membrane</keyword>
<evidence type="ECO:0000256" key="4">
    <source>
        <dbReference type="ARBA" id="ARBA00023136"/>
    </source>
</evidence>
<dbReference type="InterPro" id="IPR041875">
    <property type="entry name" value="Syntaxin-8_SNARE"/>
</dbReference>
<proteinExistence type="predicted"/>
<dbReference type="PANTHER" id="PTHR19957:SF124">
    <property type="entry name" value="SYNTAXIN-8"/>
    <property type="match status" value="1"/>
</dbReference>
<dbReference type="GO" id="GO:0006906">
    <property type="term" value="P:vesicle fusion"/>
    <property type="evidence" value="ECO:0007669"/>
    <property type="project" value="TreeGrafter"/>
</dbReference>
<dbReference type="SMART" id="SM00397">
    <property type="entry name" value="t_SNARE"/>
    <property type="match status" value="1"/>
</dbReference>
<keyword evidence="3" id="KW-0175">Coiled coil</keyword>
<evidence type="ECO:0000256" key="2">
    <source>
        <dbReference type="ARBA" id="ARBA00022448"/>
    </source>
</evidence>
<protein>
    <submittedName>
        <fullName evidence="7">Syntaxin-8</fullName>
    </submittedName>
</protein>
<sequence length="120" mass="13694">MLLFAVYGSLERCRFYKLLLQGDFSDIREQQQMMIQAQDQGLEALSKVISRQKNIALTISNEVDTQNELVDDIADRMDHTNVSIQQETRQVTSILVQDATCGYWVVIIVLFIANVIVLTL</sequence>
<evidence type="ECO:0000313" key="7">
    <source>
        <dbReference type="EMBL" id="CAG6728873.1"/>
    </source>
</evidence>
<name>A0A8D8YHF6_9HEMI</name>
<dbReference type="GO" id="GO:0012505">
    <property type="term" value="C:endomembrane system"/>
    <property type="evidence" value="ECO:0007669"/>
    <property type="project" value="TreeGrafter"/>
</dbReference>
<dbReference type="AlphaFoldDB" id="A0A8D8YHF6"/>
<dbReference type="Gene3D" id="1.20.5.110">
    <property type="match status" value="1"/>
</dbReference>
<evidence type="ECO:0000259" key="6">
    <source>
        <dbReference type="PROSITE" id="PS50192"/>
    </source>
</evidence>
<dbReference type="CDD" id="cd15852">
    <property type="entry name" value="SNARE_Syntaxin8"/>
    <property type="match status" value="1"/>
</dbReference>
<organism evidence="7">
    <name type="scientific">Cacopsylla melanoneura</name>
    <dbReference type="NCBI Taxonomy" id="428564"/>
    <lineage>
        <taxon>Eukaryota</taxon>
        <taxon>Metazoa</taxon>
        <taxon>Ecdysozoa</taxon>
        <taxon>Arthropoda</taxon>
        <taxon>Hexapoda</taxon>
        <taxon>Insecta</taxon>
        <taxon>Pterygota</taxon>
        <taxon>Neoptera</taxon>
        <taxon>Paraneoptera</taxon>
        <taxon>Hemiptera</taxon>
        <taxon>Sternorrhyncha</taxon>
        <taxon>Psylloidea</taxon>
        <taxon>Psyllidae</taxon>
        <taxon>Psyllinae</taxon>
        <taxon>Cacopsylla</taxon>
    </lineage>
</organism>
<dbReference type="InterPro" id="IPR000727">
    <property type="entry name" value="T_SNARE_dom"/>
</dbReference>
<dbReference type="GO" id="GO:0031201">
    <property type="term" value="C:SNARE complex"/>
    <property type="evidence" value="ECO:0007669"/>
    <property type="project" value="TreeGrafter"/>
</dbReference>
<dbReference type="InterPro" id="IPR045242">
    <property type="entry name" value="Syntaxin"/>
</dbReference>
<dbReference type="PANTHER" id="PTHR19957">
    <property type="entry name" value="SYNTAXIN"/>
    <property type="match status" value="1"/>
</dbReference>
<dbReference type="GO" id="GO:0006886">
    <property type="term" value="P:intracellular protein transport"/>
    <property type="evidence" value="ECO:0007669"/>
    <property type="project" value="TreeGrafter"/>
</dbReference>
<evidence type="ECO:0000256" key="1">
    <source>
        <dbReference type="ARBA" id="ARBA00004370"/>
    </source>
</evidence>
<dbReference type="EMBL" id="HBUF01377316">
    <property type="protein sequence ID" value="CAG6728873.1"/>
    <property type="molecule type" value="Transcribed_RNA"/>
</dbReference>